<feature type="region of interest" description="Disordered" evidence="1">
    <location>
        <begin position="1"/>
        <end position="49"/>
    </location>
</feature>
<feature type="compositionally biased region" description="Low complexity" evidence="1">
    <location>
        <begin position="908"/>
        <end position="923"/>
    </location>
</feature>
<feature type="compositionally biased region" description="Basic and acidic residues" evidence="1">
    <location>
        <begin position="1720"/>
        <end position="1735"/>
    </location>
</feature>
<feature type="region of interest" description="Disordered" evidence="1">
    <location>
        <begin position="5835"/>
        <end position="5860"/>
    </location>
</feature>
<feature type="compositionally biased region" description="Basic and acidic residues" evidence="1">
    <location>
        <begin position="1744"/>
        <end position="1773"/>
    </location>
</feature>
<feature type="region of interest" description="Disordered" evidence="1">
    <location>
        <begin position="2904"/>
        <end position="2953"/>
    </location>
</feature>
<feature type="region of interest" description="Disordered" evidence="1">
    <location>
        <begin position="4521"/>
        <end position="4551"/>
    </location>
</feature>
<feature type="region of interest" description="Disordered" evidence="1">
    <location>
        <begin position="5431"/>
        <end position="5454"/>
    </location>
</feature>
<feature type="region of interest" description="Disordered" evidence="1">
    <location>
        <begin position="4023"/>
        <end position="4098"/>
    </location>
</feature>
<feature type="region of interest" description="Disordered" evidence="1">
    <location>
        <begin position="3920"/>
        <end position="3940"/>
    </location>
</feature>
<feature type="compositionally biased region" description="Basic and acidic residues" evidence="1">
    <location>
        <begin position="3100"/>
        <end position="3117"/>
    </location>
</feature>
<feature type="region of interest" description="Disordered" evidence="1">
    <location>
        <begin position="708"/>
        <end position="742"/>
    </location>
</feature>
<evidence type="ECO:0000313" key="2">
    <source>
        <dbReference type="EMBL" id="CEL69372.1"/>
    </source>
</evidence>
<feature type="compositionally biased region" description="Basic and acidic residues" evidence="1">
    <location>
        <begin position="525"/>
        <end position="535"/>
    </location>
</feature>
<feature type="region of interest" description="Disordered" evidence="1">
    <location>
        <begin position="3212"/>
        <end position="3273"/>
    </location>
</feature>
<feature type="compositionally biased region" description="Basic and acidic residues" evidence="1">
    <location>
        <begin position="4026"/>
        <end position="4059"/>
    </location>
</feature>
<feature type="compositionally biased region" description="Polar residues" evidence="1">
    <location>
        <begin position="1867"/>
        <end position="1877"/>
    </location>
</feature>
<reference evidence="2" key="1">
    <citation type="journal article" date="2015" name="PLoS ONE">
        <title>Comprehensive Evaluation of Toxoplasma gondii VEG and Neospora caninum LIV Genomes with Tachyzoite Stage Transcriptome and Proteome Defines Novel Transcript Features.</title>
        <authorList>
            <person name="Ramaprasad A."/>
            <person name="Mourier T."/>
            <person name="Naeem R."/>
            <person name="Malas T.B."/>
            <person name="Moussa E."/>
            <person name="Panigrahi A."/>
            <person name="Vermont S.J."/>
            <person name="Otto T.D."/>
            <person name="Wastling J."/>
            <person name="Pain A."/>
        </authorList>
    </citation>
    <scope>NUCLEOTIDE SEQUENCE</scope>
    <source>
        <strain evidence="2">Liverpool</strain>
    </source>
</reference>
<feature type="compositionally biased region" description="Low complexity" evidence="1">
    <location>
        <begin position="4060"/>
        <end position="4075"/>
    </location>
</feature>
<feature type="region of interest" description="Disordered" evidence="1">
    <location>
        <begin position="3777"/>
        <end position="3797"/>
    </location>
</feature>
<feature type="region of interest" description="Disordered" evidence="1">
    <location>
        <begin position="1363"/>
        <end position="1395"/>
    </location>
</feature>
<feature type="compositionally biased region" description="Basic and acidic residues" evidence="1">
    <location>
        <begin position="5912"/>
        <end position="5923"/>
    </location>
</feature>
<feature type="region of interest" description="Disordered" evidence="1">
    <location>
        <begin position="343"/>
        <end position="398"/>
    </location>
</feature>
<feature type="compositionally biased region" description="Basic and acidic residues" evidence="1">
    <location>
        <begin position="3388"/>
        <end position="3402"/>
    </location>
</feature>
<feature type="region of interest" description="Disordered" evidence="1">
    <location>
        <begin position="521"/>
        <end position="555"/>
    </location>
</feature>
<feature type="region of interest" description="Disordered" evidence="1">
    <location>
        <begin position="1719"/>
        <end position="1773"/>
    </location>
</feature>
<feature type="region of interest" description="Disordered" evidence="1">
    <location>
        <begin position="1068"/>
        <end position="1102"/>
    </location>
</feature>
<feature type="compositionally biased region" description="Basic and acidic residues" evidence="1">
    <location>
        <begin position="4521"/>
        <end position="4541"/>
    </location>
</feature>
<accession>A0A0F7UME4</accession>
<evidence type="ECO:0000256" key="1">
    <source>
        <dbReference type="SAM" id="MobiDB-lite"/>
    </source>
</evidence>
<feature type="compositionally biased region" description="Low complexity" evidence="1">
    <location>
        <begin position="1785"/>
        <end position="1806"/>
    </location>
</feature>
<feature type="region of interest" description="Disordered" evidence="1">
    <location>
        <begin position="625"/>
        <end position="660"/>
    </location>
</feature>
<gene>
    <name evidence="2" type="ORF">BN1204_050830</name>
</gene>
<feature type="region of interest" description="Disordered" evidence="1">
    <location>
        <begin position="3638"/>
        <end position="3665"/>
    </location>
</feature>
<dbReference type="EMBL" id="LN714485">
    <property type="protein sequence ID" value="CEL69372.1"/>
    <property type="molecule type" value="Genomic_DNA"/>
</dbReference>
<feature type="compositionally biased region" description="Basic and acidic residues" evidence="1">
    <location>
        <begin position="1369"/>
        <end position="1395"/>
    </location>
</feature>
<feature type="compositionally biased region" description="Polar residues" evidence="1">
    <location>
        <begin position="5259"/>
        <end position="5280"/>
    </location>
</feature>
<feature type="region of interest" description="Disordered" evidence="1">
    <location>
        <begin position="5339"/>
        <end position="5382"/>
    </location>
</feature>
<feature type="region of interest" description="Disordered" evidence="1">
    <location>
        <begin position="5259"/>
        <end position="5296"/>
    </location>
</feature>
<feature type="region of interest" description="Disordered" evidence="1">
    <location>
        <begin position="1785"/>
        <end position="1885"/>
    </location>
</feature>
<feature type="compositionally biased region" description="Basic and acidic residues" evidence="1">
    <location>
        <begin position="3502"/>
        <end position="3545"/>
    </location>
</feature>
<feature type="region of interest" description="Disordered" evidence="1">
    <location>
        <begin position="3717"/>
        <end position="3752"/>
    </location>
</feature>
<protein>
    <submittedName>
        <fullName evidence="2">Uncharacterized protein</fullName>
    </submittedName>
</protein>
<feature type="compositionally biased region" description="Low complexity" evidence="1">
    <location>
        <begin position="3788"/>
        <end position="3797"/>
    </location>
</feature>
<feature type="region of interest" description="Disordered" evidence="1">
    <location>
        <begin position="5911"/>
        <end position="5930"/>
    </location>
</feature>
<feature type="region of interest" description="Disordered" evidence="1">
    <location>
        <begin position="1957"/>
        <end position="1980"/>
    </location>
</feature>
<feature type="region of interest" description="Disordered" evidence="1">
    <location>
        <begin position="903"/>
        <end position="976"/>
    </location>
</feature>
<feature type="compositionally biased region" description="Basic and acidic residues" evidence="1">
    <location>
        <begin position="5355"/>
        <end position="5372"/>
    </location>
</feature>
<proteinExistence type="predicted"/>
<sequence length="6037" mass="646976">MEDPRVSCAAKTGHAASQPRTYGAVRERDRDGRMQVPEGEENGEAPKRSHSQYAVAARLVASCAVDLQTFPLASPTAFAVPRPSCAPVEGSLFSRLPLIGRFLVLTQGTEAGSPGETAGRLDAGSASLSASSLCCPELSSLLPNSHVCRWRNQVYVTAWRGSTVYCYVLAVPSSCFLEDEEKPGQSPTAAATYYTHNQPVGIARLIPEHGLLLVAGILDENDLDPDSGDVFLLQYDNVDLDSSSQSSSSNRFENALVSFSPSVPSPFQDFKVFFPPSETDCGSTSEPVPLRIKRGFRLAAPIHGLSLAVSCQAGLLLFSADARKKKASVIFLSDDALEDLKTDADATGSAPETAPRHAAARLAASEAPPVAECEDRGETAGAAGDEPPRPSFPTENVPFSLCTSEHLPTLPSKPTAYALDRRAQRFFVGGFDAEDGRVWLAVTNFGHLRPELDEEDYQDPGKLRLQRAFLEEQARRLAEDDETASTAELDRPVVLLFPLLSCLRYAAKVAASLKRKAAQNLAEKASPERSMEPKPGEASWGQRLAGAPPPGAADERDYQVSSVLGEPWGAQFYRPVAVAELRSLLNLDVEETFSSGREGLPSGRPTVDDEAATLLLSHDLASARGYSCSGHSPSRSLSRAGGASHALPRNASPDGRLKPSPQLEQDEAVEIAHIAVSRSGRRIAVTLSTCEVLILVKNDGVSPVVARAGDASPGRAENPTAFPRQKSPHMHQAPPLGAAKDKAATAPPCLSAAGQETYLATVPDAASDPSSAPFLPWLYLPAPFVTSLRISASLGRREVRPAPELLASALPRSVAAPPAKSGVENAFSLASSLQRFPDYEGLSGLLGCAFSSAPGAGRSEKDEQGSSPEEDAEEVLLLVLGVRASRERLRGLAGFEREVDVPLPEAVSTSPPSCSPSGPGEPASRAETVPAAREAKTASSLDGGQGEDAGSGSLPASRGENGSGAGSAGLAVSHPHKLQGRDRAGLLCDELSPTPSMAVDVCALSLKAVKACLDRGEGAVAWKKPVLAVLPNAAPHVTGNAQRWLCPCSAAAAALGVGLLPPSWGEEGCERAGDTPMEPRRRAVTGSWGRGAEETGGTADREGVPNALTLVLTLESSRGREETERENLAARDARARRGTSTFRIWAVEAQSVEHLTAELRRRSRFPEAERVCANALENLREQDVFFEPEEGEAETASETTREERDRRQRAANVQWYRDLLEDIREARWAQRGSHPDAAEEDFKVFFSLRPKDPSWLVSQALAYDPFQLVSPSSFSVSCVRRSARRPAIRCGKARLTERRALPGGGEEERGESETARLWRREEERGCEIVRRWAQGLERLDRMLVYLLEDSVLETITAASGQALASRSALRREQRGDGGHRETAGARAPERLERDRDQLRERLRRCRLLALFCNSPASSSLPACFSGATGSRPGVQETSPPLVLSTPLQPFGWGAPDPSLPLSGEAKNVLDGPSLPSSEVPSHAFSSSRCFDAVGGASFSSLSCLSLSLSSLLLSPTSSFSAETSSAFLRSLCCVWSATCRLDCIVAVLQGRACSETAASAVADSAHWPRILSSLPEALHPVHYAHLLPLLSPAPLSSPLPAPLASSAGRLPLSPCLSPSGLAASASPAPSLAAENGGPSFLVVESDPRRFLSWTLRRLFVILKRTELIRSVALPLLQALLSLAVKQRLPQSLRKANRRSRKRALERATALHALAAVSEACAKEEPQDAGGSREQDNGTPENPAEETRGTADAQDQKRERAEKKESDRAREDARVSALAAAVLAVGVSSKTTPPSESSSSRRQPPRATEAEPVSPRRVASGSSDAHARGAAGDQLEASLAQRRVETAKEEDRSRAGNRDESVLGPRSSGVSTALSESLGSERKAKNCENMDRASPWALFGSRPDGYASNWQALFKPPGPPSPLLLSVAGDLLRALYALHVALTQFLLYEEEQKRRRAMRRARQTEDGDEASSQHENLPRLTADERLIFPPANWEGRAPRGAPARRPVSPAQEDLDFFTFLRLPLHSRLALLTGVAHWRGDRPPSCGEQEREEAVRVVEKLRRGVVQPQVLFDEIFWKPREKDKAGEEESEGEATGAAFDSQLRLSCAFGGGRGRLVQRSEFAESLARLPAAPTSLSTVSSLADFCACLNAFCASPISQQLADFCLEVLPWSSPSLVRSLPATAPRLSADKVDALHLGRRSLAVVAEVVQASSPLVAPSLRLLRRRSDVGEVALCAVYHRSSLLSASSLLSIVDRLYNALPQSFEEELGEQPAGQEELGEMYGGRSEGTETERRQAERTWFLERRKRLRVLAGGADMLEQHLDVVEFLNRHLTPAPPSVTFQQLKTACLSPSSARMLCASLLRALCRAPRVADAGEGTETAGSDAGLSRLPDRRDGPSASGEETAAVGAAEPITCAQLLDRAVYVHRRACAALAPEDLYEILLTTCATEVSFSSLPRSPSAAGGFASVFQHLRPLARASSAALGRERSTGSAFSPKRALLEKLLERWRDVALLGGDAQLAAFFPRAAASLLACARDLVNAAPSIGDPSLAAAQELLRICLVLDSDRRRVRLQRKAERNAGRNALDEPALGSGFPQEKKPGETARVQRAANPATRPVSPGQQREDSTLGFERQSEVLARQVRSELRFLAFLEALNALVTSPALVSAGAATVHGTRPSLAGPAVAVEGKKVFGVEFEALASVAGSSAKAARAAMVGAARGGGALARGAVEVSGSAASSTMRLLRSYGSSASVENRLVHGEATHRADGAAESSRGFTADAANCVAQETAPRSRSAGPVSSAVWCGSPTSGLLALAWPSTPLQVRVAATVPGGLARLVQAILRACPEAADENRLLEKLASLLDDGEREGTWRGRWRLHESRAWAYWVRGRVDEALRVLATLLVWQQQPFGGGTETKRRETARRTSEERQRGGGGADEADSGEEARRERPPREGRTAVDGAQVLALTGDVRVDLRPLEQTVERTVGKREGRGRRNSNCLRRILAEADPSLSVLTLQFSNRRPLPFLSRPTLDRRSSSSSLSFETASRARSVCLSPNLRGALLALAVRRCDALRLPLLLGAFAAVQHEHFMLQAAALFPRKTTVHGEKRRADPVFEVQKRDREGDALEAQSSPRSFSRDRAALSASATPAVGQKGLLSAESRAGASPQRSRSSERRKSACASLDSPAWIPATSADWFAGAENLPASVPFAPWVRPTLESDAREASGDAGTRRLLAPPGGASSFWTQGEVRGGGRLGSREEAESSVWRFSGGQTGGGRAAIAQESEATSASFSPKVLTTSLFLRSRAALGLSAPRSGAAAEASSKSVERRAMDSSALSSSSFRTIKPPPVAPAAFVFSAIGVAEGMVSFAASRARQEYDKRLGSRMASSAFFGKGGEAGKNEAETEGRRGETAPGWPSFASRGSTEGCDEDGATRGDSDLPATAPGGTIRTGRAPAGPLAEAVRAMKPVVSSSAGDKERKHPGEGIPPAETDPVDAHLAAAPPARGQVRSEAQRSERGKEDALPREVGLQREGGREEGNTETRTKSEEQKREETAMSPEAVLTAEPHVLSSLADSSGVGLSIVPFLLFWPQTVGAGSSFRPPSDSTHQPPGCLHAQALVSLAPASGWDLPLLLFCSFLVQAGRDTGEEDTGEQRLKRHATRPVCGEQTEETEHDEKYVQLSHPGASLASFQAFLQALLQTDVEAAFLVAALLSLVSRCPRSFPSGVSFSGDGDASSTSARPRVPKARDGRERGLQPANSRPGVASAFPQCALLLLHSFLAAAGDAAAERRGDKPRGAPSSPSPFSLLSSRASSASAWKQHAAFCPPSRVWSGAPCAARADVATEVLLQLLLRWEALFFASCPAGRSPADPDSPLNSPLGPRARERRAETRLVSVSPVSLVHSLFLVRDFLHASSVVLLLLGLLPEARKEETGRGPRSQRPPLADSSLRIGDSPTEETLILGDSLDAAFLSSLAGDPAFRRHVLLRVTQAFPEKIDSVTALLPAANSLQSALGDLDTWPWEARDAPPFSLLSLCAGDRRSETDPQRQGREQRMPSDTRPKEERTPETEARAAGAAWARSEQAGAQRDGGHLVERGGGAGELPVSREAARSCEEPLATFARSRLLSSSSPIPAFASSPIPGFASSSMPASASPFGSSPNDFEPSTRLSLQTASCEHVPAAAVALPSCFAGREAEALETQRKRMHPSAESKCGGQSRWGSERESLEAFRMRLETFEGLFLSPLQPLSTFVAELHTQMPLIFFLPAEKPCRGRRGKADRQVEEEGEEDEVGGVWETGRWIVRLLRIFTKAMVCCRCSQKGTATGSLGKEVKTLLDVGGDGRGTGEEGEDEPRVSDEGEERRASQLGAQLQAAGVFAVQEERSTPSASAACRASPSGALQGVLEKTLFLRSLFSCAARAAGCSPQTFLSAVLFEDWRRPVRRREGEEKKEEKGEGEETGDSEGEREDNGRAGVALGRATSLREAGRRRENQVATIVSETGLGCAQVDDALSVLFSLLPLVDITSLFLPRSWTEQKDWREKDPEEERGDGRRREASEEGEEEKGQDPFLQAVLEALGQSPAAWPKRRPPAGEAESVALLVFLQQGPPLLSRRAPASFVVEALFLRYLERQAEAGGFSSLVSLSAGGTGRQEDDNGEEAFGRLKEGGRAMTELQPAHADAALDTEDFVSLLLPFLPLSRWESTVRQLSVRLGLCSRETQTRPGTGWRSFARQAALLHIVQHMRQSLERCLKAGKGPGEERRKRFAGDQKVDRDGETQETQLVLRNTERPLHLLQQLRFQEAWLLLATAWDLAFAQSSPFCLSSCLLPSLSPSESPCLALHTHHPSPSSSSPFSLCSLFSSPSGILTQDSFASACVNVLLYCEESKFPGFASSFWFALASCPSSLFSEHDLKRGSAARAAKGQEKATIQQLAATGLGNLRTRAANLLAGLSVSAEGVEDIGGERQTPAASVRARETACEADSEAGSAVGAFVVAGLLPWLQNLHARLCGASSAGSGDEERDAETVPQKRGVSDTATVLFAHTGHHFQLLLQRLGEVPGSAALKNSLLAAVADAVGSWILALCKERESGSPAVSAPLASRLGWRQNDAQTLLFCLVLCDSLLQHSHRVSPPRGSPSARASSLSAARFTSPFSRLEAILLWLTAQCIGALVSDPQEEEMLGAASRGGEMQCESARVLSSPSPSSRFSVSALSALLAEHERQRLRGSPAAVGDSFPRGRDTCAESEENKDKELDASEEGSSGFAFCQAFIHALPSSSQRALQSDVTGQENAGETRGSSSGRDARGDALGRPSLPGGRLLKLRSLRDRLDRLCGVVLLAAESEQIGDRFSAEGSLLWVPPAAAVAEGDGETEETDEQGRREKRDGKEEEERSSEQPGAPASPRTCGALWRSLLASAETEEEALLIALFAPVWRRKVREGVSRSCFKWMENGVPGGRRKGRRGRKKEEKEGGRGKCFQGGRSMGKVCVTPSRFLSFFSRFSQGAGHDSNLLSSVSWFESSPALRLLSHSADRTRALSFASPAEGGRPQEAAQRALAWLRDKTQKRAREASSAWGRPPPRLTTLLEKGHALLLTTLSALSDDPFAPTSPASVVVATLSNRAWVDVLETGAPEAEAARRQNLQTALPGLVISGDCGRKESIDGRRAIRGGIRRPPVDSWEAQDFLQDEVEQSLMSSQPRASFPGVLLPESFKSWPAERARVAAAVCAWYREVACEAGESEAEDAESGEAEEQDRDEREEYLLAVLAHVLQWLTLLRPHLLSRLLRKACGAASRGVGCIQRETCEALRAGEAPGIEAAQQAVETSEEEEEARWRVSALRNAVDEHRLSVAAPPCSRSGALVRRPWSRPGQDGEAESEGAAGERLTPSLWELEREQGERLAAHVRCARQSARPGWRCRFPATAWLLYRAGLEVQGEEEAGRERGADRRAQSVAGQALAERPSATAPVLASSPRTLLPRLPVLSGCEVGALCGSFARFASGACPAFLAAVERRREALEDAARLRFLETRQELRRARALRASGDSLWRHVTDRLGEAVQKVSWLL</sequence>
<feature type="compositionally biased region" description="Basic and acidic residues" evidence="1">
    <location>
        <begin position="2936"/>
        <end position="2949"/>
    </location>
</feature>
<feature type="compositionally biased region" description="Basic and acidic residues" evidence="1">
    <location>
        <begin position="1068"/>
        <end position="1081"/>
    </location>
</feature>
<feature type="region of interest" description="Disordered" evidence="1">
    <location>
        <begin position="5203"/>
        <end position="5236"/>
    </location>
</feature>
<feature type="compositionally biased region" description="Low complexity" evidence="1">
    <location>
        <begin position="356"/>
        <end position="371"/>
    </location>
</feature>
<feature type="region of interest" description="Disordered" evidence="1">
    <location>
        <begin position="3100"/>
        <end position="3175"/>
    </location>
</feature>
<feature type="region of interest" description="Disordered" evidence="1">
    <location>
        <begin position="4132"/>
        <end position="4156"/>
    </location>
</feature>
<feature type="compositionally biased region" description="Basic and acidic residues" evidence="1">
    <location>
        <begin position="5216"/>
        <end position="5234"/>
    </location>
</feature>
<feature type="region of interest" description="Disordered" evidence="1">
    <location>
        <begin position="4322"/>
        <end position="4350"/>
    </location>
</feature>
<feature type="region of interest" description="Disordered" evidence="1">
    <location>
        <begin position="2371"/>
        <end position="2404"/>
    </location>
</feature>
<feature type="compositionally biased region" description="Acidic residues" evidence="1">
    <location>
        <begin position="4439"/>
        <end position="4451"/>
    </location>
</feature>
<feature type="compositionally biased region" description="Low complexity" evidence="1">
    <location>
        <begin position="4132"/>
        <end position="4147"/>
    </location>
</feature>
<name>A0A0F7UME4_NEOCL</name>
<feature type="region of interest" description="Disordered" evidence="1">
    <location>
        <begin position="3381"/>
        <end position="3550"/>
    </location>
</feature>
<feature type="compositionally biased region" description="Basic and acidic residues" evidence="1">
    <location>
        <begin position="4337"/>
        <end position="4349"/>
    </location>
</feature>
<feature type="compositionally biased region" description="Basic and acidic residues" evidence="1">
    <location>
        <begin position="1841"/>
        <end position="1860"/>
    </location>
</feature>
<feature type="compositionally biased region" description="Basic and acidic residues" evidence="1">
    <location>
        <begin position="2908"/>
        <end position="2924"/>
    </location>
</feature>
<feature type="compositionally biased region" description="Basic and acidic residues" evidence="1">
    <location>
        <begin position="3777"/>
        <end position="3786"/>
    </location>
</feature>
<feature type="compositionally biased region" description="Basic and acidic residues" evidence="1">
    <location>
        <begin position="4428"/>
        <end position="4438"/>
    </location>
</feature>
<organism evidence="2">
    <name type="scientific">Neospora caninum (strain Liverpool)</name>
    <dbReference type="NCBI Taxonomy" id="572307"/>
    <lineage>
        <taxon>Eukaryota</taxon>
        <taxon>Sar</taxon>
        <taxon>Alveolata</taxon>
        <taxon>Apicomplexa</taxon>
        <taxon>Conoidasida</taxon>
        <taxon>Coccidia</taxon>
        <taxon>Eucoccidiorida</taxon>
        <taxon>Eimeriorina</taxon>
        <taxon>Sarcocystidae</taxon>
        <taxon>Neospora</taxon>
    </lineage>
</organism>
<feature type="region of interest" description="Disordered" evidence="1">
    <location>
        <begin position="2572"/>
        <end position="2626"/>
    </location>
</feature>
<feature type="region of interest" description="Disordered" evidence="1">
    <location>
        <begin position="4428"/>
        <end position="4459"/>
    </location>
</feature>